<dbReference type="SUPFAM" id="SSF46785">
    <property type="entry name" value="Winged helix' DNA-binding domain"/>
    <property type="match status" value="1"/>
</dbReference>
<evidence type="ECO:0000313" key="8">
    <source>
        <dbReference type="Proteomes" id="UP000275777"/>
    </source>
</evidence>
<dbReference type="PROSITE" id="PS50995">
    <property type="entry name" value="HTH_MARR_2"/>
    <property type="match status" value="1"/>
</dbReference>
<feature type="domain" description="HTH marR-type" evidence="6">
    <location>
        <begin position="1"/>
        <end position="141"/>
    </location>
</feature>
<dbReference type="GO" id="GO:0003700">
    <property type="term" value="F:DNA-binding transcription factor activity"/>
    <property type="evidence" value="ECO:0007669"/>
    <property type="project" value="InterPro"/>
</dbReference>
<gene>
    <name evidence="7" type="primary">slyA_2</name>
    <name evidence="7" type="ORF">NCTC9695_04126</name>
</gene>
<dbReference type="GO" id="GO:0006950">
    <property type="term" value="P:response to stress"/>
    <property type="evidence" value="ECO:0007669"/>
    <property type="project" value="TreeGrafter"/>
</dbReference>
<dbReference type="SMART" id="SM00347">
    <property type="entry name" value="HTH_MARR"/>
    <property type="match status" value="1"/>
</dbReference>
<evidence type="ECO:0000259" key="6">
    <source>
        <dbReference type="PROSITE" id="PS50995"/>
    </source>
</evidence>
<evidence type="ECO:0000256" key="3">
    <source>
        <dbReference type="ARBA" id="ARBA00023163"/>
    </source>
</evidence>
<reference evidence="7 8" key="1">
    <citation type="submission" date="2018-12" db="EMBL/GenBank/DDBJ databases">
        <authorList>
            <consortium name="Pathogen Informatics"/>
        </authorList>
    </citation>
    <scope>NUCLEOTIDE SEQUENCE [LARGE SCALE GENOMIC DNA]</scope>
    <source>
        <strain evidence="7 8">NCTC9695</strain>
    </source>
</reference>
<dbReference type="GO" id="GO:0022857">
    <property type="term" value="F:transmembrane transporter activity"/>
    <property type="evidence" value="ECO:0007669"/>
    <property type="project" value="InterPro"/>
</dbReference>
<dbReference type="Pfam" id="PF12802">
    <property type="entry name" value="MarR_2"/>
    <property type="match status" value="1"/>
</dbReference>
<organism evidence="7 8">
    <name type="scientific">Chromobacterium violaceum</name>
    <dbReference type="NCBI Taxonomy" id="536"/>
    <lineage>
        <taxon>Bacteria</taxon>
        <taxon>Pseudomonadati</taxon>
        <taxon>Pseudomonadota</taxon>
        <taxon>Betaproteobacteria</taxon>
        <taxon>Neisseriales</taxon>
        <taxon>Chromobacteriaceae</taxon>
        <taxon>Chromobacterium</taxon>
    </lineage>
</organism>
<dbReference type="PRINTS" id="PR00598">
    <property type="entry name" value="HTHMARR"/>
</dbReference>
<feature type="transmembrane region" description="Helical" evidence="5">
    <location>
        <begin position="173"/>
        <end position="192"/>
    </location>
</feature>
<dbReference type="Pfam" id="PF04632">
    <property type="entry name" value="FUSC"/>
    <property type="match status" value="1"/>
</dbReference>
<evidence type="ECO:0000256" key="1">
    <source>
        <dbReference type="ARBA" id="ARBA00023015"/>
    </source>
</evidence>
<protein>
    <submittedName>
        <fullName evidence="7">Salmolysin</fullName>
    </submittedName>
</protein>
<dbReference type="InterPro" id="IPR036388">
    <property type="entry name" value="WH-like_DNA-bd_sf"/>
</dbReference>
<dbReference type="Gene3D" id="1.10.10.10">
    <property type="entry name" value="Winged helix-like DNA-binding domain superfamily/Winged helix DNA-binding domain"/>
    <property type="match status" value="1"/>
</dbReference>
<keyword evidence="1" id="KW-0805">Transcription regulation</keyword>
<feature type="compositionally biased region" description="Low complexity" evidence="4">
    <location>
        <begin position="376"/>
        <end position="387"/>
    </location>
</feature>
<dbReference type="InterPro" id="IPR000835">
    <property type="entry name" value="HTH_MarR-typ"/>
</dbReference>
<keyword evidence="5" id="KW-0472">Membrane</keyword>
<dbReference type="GO" id="GO:0005886">
    <property type="term" value="C:plasma membrane"/>
    <property type="evidence" value="ECO:0007669"/>
    <property type="project" value="InterPro"/>
</dbReference>
<keyword evidence="3" id="KW-0804">Transcription</keyword>
<feature type="transmembrane region" description="Helical" evidence="5">
    <location>
        <begin position="264"/>
        <end position="283"/>
    </location>
</feature>
<dbReference type="Proteomes" id="UP000275777">
    <property type="component" value="Chromosome"/>
</dbReference>
<keyword evidence="5" id="KW-0812">Transmembrane</keyword>
<evidence type="ECO:0000256" key="2">
    <source>
        <dbReference type="ARBA" id="ARBA00023125"/>
    </source>
</evidence>
<dbReference type="InterPro" id="IPR006726">
    <property type="entry name" value="PHBA_efflux_AaeB/fusaric-R"/>
</dbReference>
<feature type="transmembrane region" description="Helical" evidence="5">
    <location>
        <begin position="298"/>
        <end position="315"/>
    </location>
</feature>
<evidence type="ECO:0000256" key="5">
    <source>
        <dbReference type="SAM" id="Phobius"/>
    </source>
</evidence>
<accession>A0A3S4LJC1</accession>
<dbReference type="PANTHER" id="PTHR33164:SF64">
    <property type="entry name" value="TRANSCRIPTIONAL REGULATOR SLYA"/>
    <property type="match status" value="1"/>
</dbReference>
<dbReference type="GO" id="GO:0003677">
    <property type="term" value="F:DNA binding"/>
    <property type="evidence" value="ECO:0007669"/>
    <property type="project" value="UniProtKB-KW"/>
</dbReference>
<keyword evidence="5" id="KW-1133">Transmembrane helix</keyword>
<dbReference type="AlphaFoldDB" id="A0A3S4LJC1"/>
<feature type="region of interest" description="Disordered" evidence="4">
    <location>
        <begin position="363"/>
        <end position="387"/>
    </location>
</feature>
<dbReference type="InterPro" id="IPR039422">
    <property type="entry name" value="MarR/SlyA-like"/>
</dbReference>
<dbReference type="EMBL" id="LR134182">
    <property type="protein sequence ID" value="VEB43667.1"/>
    <property type="molecule type" value="Genomic_DNA"/>
</dbReference>
<dbReference type="PANTHER" id="PTHR33164">
    <property type="entry name" value="TRANSCRIPTIONAL REGULATOR, MARR FAMILY"/>
    <property type="match status" value="1"/>
</dbReference>
<dbReference type="InterPro" id="IPR036390">
    <property type="entry name" value="WH_DNA-bd_sf"/>
</dbReference>
<evidence type="ECO:0000256" key="4">
    <source>
        <dbReference type="SAM" id="MobiDB-lite"/>
    </source>
</evidence>
<evidence type="ECO:0000313" key="7">
    <source>
        <dbReference type="EMBL" id="VEB43667.1"/>
    </source>
</evidence>
<name>A0A3S4LJC1_CHRVL</name>
<feature type="transmembrane region" description="Helical" evidence="5">
    <location>
        <begin position="238"/>
        <end position="257"/>
    </location>
</feature>
<proteinExistence type="predicted"/>
<sequence>MEDIDLLRLRLTSSLRPMGVLWRHIAQEALTVHGISVSGGSALLFIGRLGEGVSHSALAEELGMEPASLVRIVDQLSQAGLLRREQGLHDRRVKTLWFTDAGRELTRKIETELVALRSRVLAPLSKADLEAALRVFHVLEQAAQTRPPNDPMLDKRHDRAAARRDWLFSARTFAAAMLALYIALALACPARAGRWHGLHRVPSADRRHPLQGGVPRVRHPAGRGGAVFVVPPLANEPVLLSLVVALWSGSLLYLSMLDHTPRHYLLRLPAYTMPLIALSAVYAPENVFDIAVARSEEIALGIVCASVVAALVLPTRVSAALSPRVDGWLRDAAAWATDTLGNAPQPRPRAATGWRPTCWPSTNCLPTSPTTPPAATPSAPQASCARG</sequence>
<keyword evidence="2" id="KW-0238">DNA-binding</keyword>